<keyword evidence="2" id="KW-0723">Serine/threonine-protein kinase</keyword>
<evidence type="ECO:0000256" key="2">
    <source>
        <dbReference type="ARBA" id="ARBA00022527"/>
    </source>
</evidence>
<dbReference type="GO" id="GO:0005737">
    <property type="term" value="C:cytoplasm"/>
    <property type="evidence" value="ECO:0007669"/>
    <property type="project" value="TreeGrafter"/>
</dbReference>
<evidence type="ECO:0000256" key="8">
    <source>
        <dbReference type="ARBA" id="ARBA00048679"/>
    </source>
</evidence>
<keyword evidence="3" id="KW-0808">Transferase</keyword>
<evidence type="ECO:0000259" key="9">
    <source>
        <dbReference type="PROSITE" id="PS50011"/>
    </source>
</evidence>
<reference evidence="10 11" key="1">
    <citation type="journal article" date="2017" name="Mol. Biol. Evol.">
        <title>The 4-celled Tetrabaena socialis nuclear genome reveals the essential components for genetic control of cell number at the origin of multicellularity in the volvocine lineage.</title>
        <authorList>
            <person name="Featherston J."/>
            <person name="Arakaki Y."/>
            <person name="Hanschen E.R."/>
            <person name="Ferris P.J."/>
            <person name="Michod R.E."/>
            <person name="Olson B.J.S.C."/>
            <person name="Nozaki H."/>
            <person name="Durand P.M."/>
        </authorList>
    </citation>
    <scope>NUCLEOTIDE SEQUENCE [LARGE SCALE GENOMIC DNA]</scope>
    <source>
        <strain evidence="10 11">NIES-571</strain>
    </source>
</reference>
<keyword evidence="11" id="KW-1185">Reference proteome</keyword>
<evidence type="ECO:0000256" key="6">
    <source>
        <dbReference type="ARBA" id="ARBA00022840"/>
    </source>
</evidence>
<dbReference type="InterPro" id="IPR000719">
    <property type="entry name" value="Prot_kinase_dom"/>
</dbReference>
<evidence type="ECO:0000313" key="11">
    <source>
        <dbReference type="Proteomes" id="UP000236333"/>
    </source>
</evidence>
<protein>
    <recommendedName>
        <fullName evidence="1">non-specific serine/threonine protein kinase</fullName>
        <ecNumber evidence="1">2.7.11.1</ecNumber>
    </recommendedName>
</protein>
<comment type="catalytic activity">
    <reaction evidence="8">
        <text>L-seryl-[protein] + ATP = O-phospho-L-seryl-[protein] + ADP + H(+)</text>
        <dbReference type="Rhea" id="RHEA:17989"/>
        <dbReference type="Rhea" id="RHEA-COMP:9863"/>
        <dbReference type="Rhea" id="RHEA-COMP:11604"/>
        <dbReference type="ChEBI" id="CHEBI:15378"/>
        <dbReference type="ChEBI" id="CHEBI:29999"/>
        <dbReference type="ChEBI" id="CHEBI:30616"/>
        <dbReference type="ChEBI" id="CHEBI:83421"/>
        <dbReference type="ChEBI" id="CHEBI:456216"/>
        <dbReference type="EC" id="2.7.11.1"/>
    </reaction>
</comment>
<gene>
    <name evidence="10" type="ORF">TSOC_015323</name>
</gene>
<dbReference type="Gene3D" id="1.10.510.10">
    <property type="entry name" value="Transferase(Phosphotransferase) domain 1"/>
    <property type="match status" value="1"/>
</dbReference>
<evidence type="ECO:0000256" key="4">
    <source>
        <dbReference type="ARBA" id="ARBA00022741"/>
    </source>
</evidence>
<keyword evidence="4" id="KW-0547">Nucleotide-binding</keyword>
<evidence type="ECO:0000256" key="3">
    <source>
        <dbReference type="ARBA" id="ARBA00022679"/>
    </source>
</evidence>
<dbReference type="PANTHER" id="PTHR22983">
    <property type="entry name" value="PROTEIN KINASE RELATED"/>
    <property type="match status" value="1"/>
</dbReference>
<name>A0A2J7YN97_9CHLO</name>
<keyword evidence="5 10" id="KW-0418">Kinase</keyword>
<proteinExistence type="predicted"/>
<evidence type="ECO:0000256" key="7">
    <source>
        <dbReference type="ARBA" id="ARBA00047899"/>
    </source>
</evidence>
<dbReference type="SUPFAM" id="SSF56112">
    <property type="entry name" value="Protein kinase-like (PK-like)"/>
    <property type="match status" value="1"/>
</dbReference>
<feature type="non-terminal residue" evidence="10">
    <location>
        <position position="82"/>
    </location>
</feature>
<organism evidence="10 11">
    <name type="scientific">Tetrabaena socialis</name>
    <dbReference type="NCBI Taxonomy" id="47790"/>
    <lineage>
        <taxon>Eukaryota</taxon>
        <taxon>Viridiplantae</taxon>
        <taxon>Chlorophyta</taxon>
        <taxon>core chlorophytes</taxon>
        <taxon>Chlorophyceae</taxon>
        <taxon>CS clade</taxon>
        <taxon>Chlamydomonadales</taxon>
        <taxon>Tetrabaenaceae</taxon>
        <taxon>Tetrabaena</taxon>
    </lineage>
</organism>
<evidence type="ECO:0000256" key="5">
    <source>
        <dbReference type="ARBA" id="ARBA00022777"/>
    </source>
</evidence>
<evidence type="ECO:0000256" key="1">
    <source>
        <dbReference type="ARBA" id="ARBA00012513"/>
    </source>
</evidence>
<dbReference type="GO" id="GO:0005524">
    <property type="term" value="F:ATP binding"/>
    <property type="evidence" value="ECO:0007669"/>
    <property type="project" value="UniProtKB-KW"/>
</dbReference>
<dbReference type="OrthoDB" id="266718at2759"/>
<dbReference type="EMBL" id="PGGS01004986">
    <property type="protein sequence ID" value="PNG89500.1"/>
    <property type="molecule type" value="Genomic_DNA"/>
</dbReference>
<feature type="domain" description="Protein kinase" evidence="9">
    <location>
        <begin position="1"/>
        <end position="82"/>
    </location>
</feature>
<dbReference type="GO" id="GO:0004674">
    <property type="term" value="F:protein serine/threonine kinase activity"/>
    <property type="evidence" value="ECO:0007669"/>
    <property type="project" value="UniProtKB-KW"/>
</dbReference>
<dbReference type="AlphaFoldDB" id="A0A2J7YN97"/>
<comment type="caution">
    <text evidence="10">The sequence shown here is derived from an EMBL/GenBank/DDBJ whole genome shotgun (WGS) entry which is preliminary data.</text>
</comment>
<dbReference type="PANTHER" id="PTHR22983:SF6">
    <property type="entry name" value="SERINE_THREONINE-PROTEIN KINASE 36"/>
    <property type="match status" value="1"/>
</dbReference>
<feature type="non-terminal residue" evidence="10">
    <location>
        <position position="1"/>
    </location>
</feature>
<dbReference type="PROSITE" id="PS50011">
    <property type="entry name" value="PROTEIN_KINASE_DOM"/>
    <property type="match status" value="1"/>
</dbReference>
<dbReference type="Proteomes" id="UP000236333">
    <property type="component" value="Unassembled WGS sequence"/>
</dbReference>
<dbReference type="EC" id="2.7.11.1" evidence="1"/>
<comment type="catalytic activity">
    <reaction evidence="7">
        <text>L-threonyl-[protein] + ATP = O-phospho-L-threonyl-[protein] + ADP + H(+)</text>
        <dbReference type="Rhea" id="RHEA:46608"/>
        <dbReference type="Rhea" id="RHEA-COMP:11060"/>
        <dbReference type="Rhea" id="RHEA-COMP:11605"/>
        <dbReference type="ChEBI" id="CHEBI:15378"/>
        <dbReference type="ChEBI" id="CHEBI:30013"/>
        <dbReference type="ChEBI" id="CHEBI:30616"/>
        <dbReference type="ChEBI" id="CHEBI:61977"/>
        <dbReference type="ChEBI" id="CHEBI:456216"/>
        <dbReference type="EC" id="2.7.11.1"/>
    </reaction>
</comment>
<accession>A0A2J7YN97</accession>
<evidence type="ECO:0000313" key="10">
    <source>
        <dbReference type="EMBL" id="PNG89500.1"/>
    </source>
</evidence>
<sequence length="82" mass="9548">TVDAPPPHPFQGKSEKDIKNLRQEIEILRQLRHENIIQMLDSFETKTEFCVVTEFAQGELFEILEDDQKLPEEVVRGIAKQL</sequence>
<dbReference type="InterPro" id="IPR011009">
    <property type="entry name" value="Kinase-like_dom_sf"/>
</dbReference>
<dbReference type="Pfam" id="PF00069">
    <property type="entry name" value="Pkinase"/>
    <property type="match status" value="1"/>
</dbReference>
<keyword evidence="6" id="KW-0067">ATP-binding</keyword>